<comment type="similarity">
    <text evidence="1">Belongs to the LamB/PxpA family.</text>
</comment>
<dbReference type="SUPFAM" id="SSF88713">
    <property type="entry name" value="Glycoside hydrolase/deacetylase"/>
    <property type="match status" value="1"/>
</dbReference>
<sequence>MTSSIDLNSDLGEGALDAGTALAATDPARQPGPATQHHSPGTGDAAMLEIVSSANIACGFHAGDPVTMRATVAEAVSRGVAIGAHISYQDREGFGRRPMDVPSAVLIPQLVYQIGALQAMAAAADGRVRYVKPHGALYNTIVHDARQARDVATAIREIDDSLVLLGLPGSEALRAADAAGLPTATEAFADRGYTPEGTLVPRSEPGAVLHDPHAVAARIVELVEHGRIRAADGSWLRLSADSVCVHGDTPGAVAMAARVAAGLREAGARIAPFTPERDRNGLARHAAMTAQEEAR</sequence>
<dbReference type="InterPro" id="IPR005501">
    <property type="entry name" value="LamB/YcsF/PxpA-like"/>
</dbReference>
<dbReference type="CDD" id="cd10787">
    <property type="entry name" value="LamB_YcsF_like"/>
    <property type="match status" value="1"/>
</dbReference>
<comment type="function">
    <text evidence="1">Catalyzes the cleavage of 5-oxoproline to form L-glutamate coupled to the hydrolysis of ATP to ADP and inorganic phosphate.</text>
</comment>
<dbReference type="NCBIfam" id="NF003816">
    <property type="entry name" value="PRK05406.1-5"/>
    <property type="match status" value="1"/>
</dbReference>
<comment type="subunit">
    <text evidence="1">Forms a complex composed of PxpA, PxpB and PxpC.</text>
</comment>
<keyword evidence="1" id="KW-0547">Nucleotide-binding</keyword>
<keyword evidence="1" id="KW-0378">Hydrolase</keyword>
<name>A0A8J2TZP2_9MICO</name>
<evidence type="ECO:0000256" key="1">
    <source>
        <dbReference type="HAMAP-Rule" id="MF_00691"/>
    </source>
</evidence>
<dbReference type="EMBL" id="BMFY01000012">
    <property type="protein sequence ID" value="GGA21648.1"/>
    <property type="molecule type" value="Genomic_DNA"/>
</dbReference>
<keyword evidence="3" id="KW-1185">Reference proteome</keyword>
<dbReference type="NCBIfam" id="NF003814">
    <property type="entry name" value="PRK05406.1-3"/>
    <property type="match status" value="1"/>
</dbReference>
<dbReference type="GO" id="GO:0005975">
    <property type="term" value="P:carbohydrate metabolic process"/>
    <property type="evidence" value="ECO:0007669"/>
    <property type="project" value="InterPro"/>
</dbReference>
<dbReference type="EC" id="3.5.2.9" evidence="1"/>
<reference evidence="2" key="1">
    <citation type="journal article" date="2014" name="Int. J. Syst. Evol. Microbiol.">
        <title>Complete genome sequence of Corynebacterium casei LMG S-19264T (=DSM 44701T), isolated from a smear-ripened cheese.</title>
        <authorList>
            <consortium name="US DOE Joint Genome Institute (JGI-PGF)"/>
            <person name="Walter F."/>
            <person name="Albersmeier A."/>
            <person name="Kalinowski J."/>
            <person name="Ruckert C."/>
        </authorList>
    </citation>
    <scope>NUCLEOTIDE SEQUENCE</scope>
    <source>
        <strain evidence="2">CGMCC 1.12785</strain>
    </source>
</reference>
<accession>A0A8J2TZP2</accession>
<keyword evidence="1" id="KW-0067">ATP-binding</keyword>
<evidence type="ECO:0000313" key="2">
    <source>
        <dbReference type="EMBL" id="GGA21648.1"/>
    </source>
</evidence>
<organism evidence="2 3">
    <name type="scientific">Sediminivirga luteola</name>
    <dbReference type="NCBI Taxonomy" id="1774748"/>
    <lineage>
        <taxon>Bacteria</taxon>
        <taxon>Bacillati</taxon>
        <taxon>Actinomycetota</taxon>
        <taxon>Actinomycetes</taxon>
        <taxon>Micrococcales</taxon>
        <taxon>Brevibacteriaceae</taxon>
        <taxon>Sediminivirga</taxon>
    </lineage>
</organism>
<protein>
    <recommendedName>
        <fullName evidence="1">5-oxoprolinase subunit A</fullName>
        <shortName evidence="1">5-OPase subunit A</shortName>
        <ecNumber evidence="1">3.5.2.9</ecNumber>
    </recommendedName>
    <alternativeName>
        <fullName evidence="1">5-oxoprolinase (ATP-hydrolyzing) subunit A</fullName>
    </alternativeName>
</protein>
<reference evidence="2" key="2">
    <citation type="submission" date="2020-09" db="EMBL/GenBank/DDBJ databases">
        <authorList>
            <person name="Sun Q."/>
            <person name="Zhou Y."/>
        </authorList>
    </citation>
    <scope>NUCLEOTIDE SEQUENCE</scope>
    <source>
        <strain evidence="2">CGMCC 1.12785</strain>
    </source>
</reference>
<comment type="caution">
    <text evidence="2">The sequence shown here is derived from an EMBL/GenBank/DDBJ whole genome shotgun (WGS) entry which is preliminary data.</text>
</comment>
<dbReference type="PANTHER" id="PTHR30292:SF0">
    <property type="entry name" value="5-OXOPROLINASE SUBUNIT A"/>
    <property type="match status" value="1"/>
</dbReference>
<dbReference type="Pfam" id="PF03746">
    <property type="entry name" value="LamB_YcsF"/>
    <property type="match status" value="1"/>
</dbReference>
<dbReference type="InterPro" id="IPR011330">
    <property type="entry name" value="Glyco_hydro/deAcase_b/a-brl"/>
</dbReference>
<comment type="catalytic activity">
    <reaction evidence="1">
        <text>5-oxo-L-proline + ATP + 2 H2O = L-glutamate + ADP + phosphate + H(+)</text>
        <dbReference type="Rhea" id="RHEA:10348"/>
        <dbReference type="ChEBI" id="CHEBI:15377"/>
        <dbReference type="ChEBI" id="CHEBI:15378"/>
        <dbReference type="ChEBI" id="CHEBI:29985"/>
        <dbReference type="ChEBI" id="CHEBI:30616"/>
        <dbReference type="ChEBI" id="CHEBI:43474"/>
        <dbReference type="ChEBI" id="CHEBI:58402"/>
        <dbReference type="ChEBI" id="CHEBI:456216"/>
        <dbReference type="EC" id="3.5.2.9"/>
    </reaction>
</comment>
<dbReference type="AlphaFoldDB" id="A0A8J2TZP2"/>
<proteinExistence type="inferred from homology"/>
<dbReference type="Proteomes" id="UP000616114">
    <property type="component" value="Unassembled WGS sequence"/>
</dbReference>
<dbReference type="Gene3D" id="3.20.20.370">
    <property type="entry name" value="Glycoside hydrolase/deacetylase"/>
    <property type="match status" value="1"/>
</dbReference>
<dbReference type="RefSeq" id="WP_188551313.1">
    <property type="nucleotide sequence ID" value="NZ_BMFY01000012.1"/>
</dbReference>
<gene>
    <name evidence="1" type="primary">pxpA</name>
    <name evidence="2" type="ORF">GCM10011333_25860</name>
</gene>
<dbReference type="HAMAP" id="MF_00691">
    <property type="entry name" value="PxpA"/>
    <property type="match status" value="1"/>
</dbReference>
<dbReference type="PANTHER" id="PTHR30292">
    <property type="entry name" value="UNCHARACTERIZED PROTEIN YBGL-RELATED"/>
    <property type="match status" value="1"/>
</dbReference>
<evidence type="ECO:0000313" key="3">
    <source>
        <dbReference type="Proteomes" id="UP000616114"/>
    </source>
</evidence>
<dbReference type="GO" id="GO:0005524">
    <property type="term" value="F:ATP binding"/>
    <property type="evidence" value="ECO:0007669"/>
    <property type="project" value="UniProtKB-UniRule"/>
</dbReference>
<dbReference type="GO" id="GO:0017168">
    <property type="term" value="F:5-oxoprolinase (ATP-hydrolyzing) activity"/>
    <property type="evidence" value="ECO:0007669"/>
    <property type="project" value="UniProtKB-UniRule"/>
</dbReference>